<protein>
    <submittedName>
        <fullName evidence="1">Uncharacterized protein</fullName>
    </submittedName>
</protein>
<evidence type="ECO:0000313" key="2">
    <source>
        <dbReference type="Proteomes" id="UP000054324"/>
    </source>
</evidence>
<organism evidence="1 2">
    <name type="scientific">Opisthorchis viverrini</name>
    <name type="common">Southeast Asian liver fluke</name>
    <dbReference type="NCBI Taxonomy" id="6198"/>
    <lineage>
        <taxon>Eukaryota</taxon>
        <taxon>Metazoa</taxon>
        <taxon>Spiralia</taxon>
        <taxon>Lophotrochozoa</taxon>
        <taxon>Platyhelminthes</taxon>
        <taxon>Trematoda</taxon>
        <taxon>Digenea</taxon>
        <taxon>Opisthorchiida</taxon>
        <taxon>Opisthorchiata</taxon>
        <taxon>Opisthorchiidae</taxon>
        <taxon>Opisthorchis</taxon>
    </lineage>
</organism>
<dbReference type="AlphaFoldDB" id="A0A074ZE83"/>
<dbReference type="GeneID" id="20321163"/>
<keyword evidence="2" id="KW-1185">Reference proteome</keyword>
<dbReference type="RefSeq" id="XP_009170665.1">
    <property type="nucleotide sequence ID" value="XM_009172401.1"/>
</dbReference>
<dbReference type="EMBL" id="KL596772">
    <property type="protein sequence ID" value="KER25581.1"/>
    <property type="molecule type" value="Genomic_DNA"/>
</dbReference>
<accession>A0A074ZE83</accession>
<gene>
    <name evidence="1" type="ORF">T265_06984</name>
</gene>
<proteinExistence type="predicted"/>
<name>A0A074ZE83_OPIVI</name>
<reference evidence="1 2" key="1">
    <citation type="submission" date="2013-11" db="EMBL/GenBank/DDBJ databases">
        <title>Opisthorchis viverrini - life in the bile duct.</title>
        <authorList>
            <person name="Young N.D."/>
            <person name="Nagarajan N."/>
            <person name="Lin S.J."/>
            <person name="Korhonen P.K."/>
            <person name="Jex A.R."/>
            <person name="Hall R.S."/>
            <person name="Safavi-Hemami H."/>
            <person name="Kaewkong W."/>
            <person name="Bertrand D."/>
            <person name="Gao S."/>
            <person name="Seet Q."/>
            <person name="Wongkham S."/>
            <person name="Teh B.T."/>
            <person name="Wongkham C."/>
            <person name="Intapan P.M."/>
            <person name="Maleewong W."/>
            <person name="Yang X."/>
            <person name="Hu M."/>
            <person name="Wang Z."/>
            <person name="Hofmann A."/>
            <person name="Sternberg P.W."/>
            <person name="Tan P."/>
            <person name="Wang J."/>
            <person name="Gasser R.B."/>
        </authorList>
    </citation>
    <scope>NUCLEOTIDE SEQUENCE [LARGE SCALE GENOMIC DNA]</scope>
</reference>
<dbReference type="KEGG" id="ovi:T265_06984"/>
<dbReference type="CTD" id="20321163"/>
<evidence type="ECO:0000313" key="1">
    <source>
        <dbReference type="EMBL" id="KER25581.1"/>
    </source>
</evidence>
<dbReference type="Proteomes" id="UP000054324">
    <property type="component" value="Unassembled WGS sequence"/>
</dbReference>
<sequence>MKLLTRLLKTLRQFTTDFALLGSHQVAHSTWLIHEIKGNDCIKVSVGQRVRELHTTMGKRRRKINRKSRNADDYRAALKNSALKEHTLNTEHKIDLENIDARTMVHNGGHRTGKRVENCFDPVELTRYQELSSAEFRLTSSTFPPPTSPPPNEIYRWHPRKLVRSDGSEVNSELTDRKVHGSNPTTASRPLWSRLGQPGMMVTIALGTATVEEYMVIVAALFVKNLSSRLYCSTREIMNHIKRFGRVSTQYEGILYSKDIAPENVEVLRWSTSWRVIAEAAEIAKHPSVNRIEGVELASVWRSVLVKLSQNSRGHEDQRKSTSGTLKWKIKQQKAIRTNLRLEKYTLVFKSIWFSQETQLNLSFMMFYN</sequence>